<gene>
    <name evidence="2" type="ORF">SOCEGT47_041580</name>
</gene>
<keyword evidence="1" id="KW-0732">Signal</keyword>
<protein>
    <recommendedName>
        <fullName evidence="4">Secreted protein</fullName>
    </recommendedName>
</protein>
<evidence type="ECO:0000313" key="3">
    <source>
        <dbReference type="Proteomes" id="UP000295781"/>
    </source>
</evidence>
<dbReference type="RefSeq" id="WP_129348927.1">
    <property type="nucleotide sequence ID" value="NZ_CP012670.1"/>
</dbReference>
<sequence>MWFKRSLSLLFGAGVLMASLAAGASECTGTSSPTLESLVACVRDRMPRRRSGVFVVPSPPEIAAWRGVVGAMMRGGCDIALPLNLSSIVQLRSVRDADDGRTYCVLLETADRNGDGVVDRGFGAFIVDAAAERELSHQVSHPIADMGTEMQAVTVFKRTRSRTLILAGAHRDAIPAGSGWQGALRTADVVRNPATMFHATHAELMAYYGVRPWWAIQWHGMAEETCRAVDVHLSHGMNSAPAPGDKILELRKNLLARRPTWRISVAGSRQCSLNATANVQGRLLNDSTPAWSSGFPAIPVTWRFVHIEQHPGFRDPGEWIDALMATWP</sequence>
<accession>A0A4P2Q2X0</accession>
<name>A0A4P2Q2X0_SORCE</name>
<evidence type="ECO:0008006" key="4">
    <source>
        <dbReference type="Google" id="ProtNLM"/>
    </source>
</evidence>
<evidence type="ECO:0000313" key="2">
    <source>
        <dbReference type="EMBL" id="AUX23630.1"/>
    </source>
</evidence>
<dbReference type="EMBL" id="CP012670">
    <property type="protein sequence ID" value="AUX23630.1"/>
    <property type="molecule type" value="Genomic_DNA"/>
</dbReference>
<feature type="chain" id="PRO_5020208978" description="Secreted protein" evidence="1">
    <location>
        <begin position="25"/>
        <end position="328"/>
    </location>
</feature>
<dbReference type="AlphaFoldDB" id="A0A4P2Q2X0"/>
<feature type="signal peptide" evidence="1">
    <location>
        <begin position="1"/>
        <end position="24"/>
    </location>
</feature>
<proteinExistence type="predicted"/>
<dbReference type="Proteomes" id="UP000295781">
    <property type="component" value="Chromosome"/>
</dbReference>
<evidence type="ECO:0000256" key="1">
    <source>
        <dbReference type="SAM" id="SignalP"/>
    </source>
</evidence>
<reference evidence="2 3" key="1">
    <citation type="submission" date="2015-09" db="EMBL/GenBank/DDBJ databases">
        <title>Sorangium comparison.</title>
        <authorList>
            <person name="Zaburannyi N."/>
            <person name="Bunk B."/>
            <person name="Overmann J."/>
            <person name="Mueller R."/>
        </authorList>
    </citation>
    <scope>NUCLEOTIDE SEQUENCE [LARGE SCALE GENOMIC DNA]</scope>
    <source>
        <strain evidence="2 3">So ceGT47</strain>
    </source>
</reference>
<organism evidence="2 3">
    <name type="scientific">Sorangium cellulosum</name>
    <name type="common">Polyangium cellulosum</name>
    <dbReference type="NCBI Taxonomy" id="56"/>
    <lineage>
        <taxon>Bacteria</taxon>
        <taxon>Pseudomonadati</taxon>
        <taxon>Myxococcota</taxon>
        <taxon>Polyangia</taxon>
        <taxon>Polyangiales</taxon>
        <taxon>Polyangiaceae</taxon>
        <taxon>Sorangium</taxon>
    </lineage>
</organism>
<dbReference type="OrthoDB" id="249335at2"/>